<accession>A0AAN6YK12</accession>
<evidence type="ECO:0000256" key="3">
    <source>
        <dbReference type="ARBA" id="ARBA00023002"/>
    </source>
</evidence>
<comment type="caution">
    <text evidence="4">The sequence shown here is derived from an EMBL/GenBank/DDBJ whole genome shotgun (WGS) entry which is preliminary data.</text>
</comment>
<dbReference type="InterPro" id="IPR002347">
    <property type="entry name" value="SDR_fam"/>
</dbReference>
<dbReference type="Proteomes" id="UP001301769">
    <property type="component" value="Unassembled WGS sequence"/>
</dbReference>
<dbReference type="PANTHER" id="PTHR43618">
    <property type="entry name" value="7-ALPHA-HYDROXYSTEROID DEHYDROGENASE"/>
    <property type="match status" value="1"/>
</dbReference>
<dbReference type="PRINTS" id="PR00080">
    <property type="entry name" value="SDRFAMILY"/>
</dbReference>
<dbReference type="GO" id="GO:0016491">
    <property type="term" value="F:oxidoreductase activity"/>
    <property type="evidence" value="ECO:0007669"/>
    <property type="project" value="UniProtKB-KW"/>
</dbReference>
<gene>
    <name evidence="4" type="ORF">QBC37DRAFT_382794</name>
</gene>
<protein>
    <recommendedName>
        <fullName evidence="6">Rhamnolipids biosynthesis 3-oxoacyl-[acyl-carrier-protein] reductase</fullName>
    </recommendedName>
</protein>
<keyword evidence="5" id="KW-1185">Reference proteome</keyword>
<name>A0AAN6YK12_9PEZI</name>
<keyword evidence="3" id="KW-0560">Oxidoreductase</keyword>
<sequence length="278" mass="28844">MSFNLGVDGLFGVKGKVVLVTGGGKGLGRMISEGFVRNGCKVYISSRDAAACDAAAKELTISGKPSGGSAVSLPADLSSYEECKRLAAEISSREKGKLNILVNNSGANWGAPYDSYPDAAFSKVLTLNTQRVFSLSQLLTPLLEKAAQESKDSNGNITDPGRIIHIGSIDGIRVPTLGTYAYSASKAALHHMSRHMAVELGPRGVTSNTLACGPFPSKMMAATLKNFGEQIVGSNPMGRIGTPEDAAGACLFLSSRAGAFVNGATLRLDGGTSLVSKI</sequence>
<comment type="similarity">
    <text evidence="1">Belongs to the short-chain dehydrogenases/reductases (SDR) family.</text>
</comment>
<dbReference type="AlphaFoldDB" id="A0AAN6YK12"/>
<dbReference type="FunFam" id="3.40.50.720:FF:000084">
    <property type="entry name" value="Short-chain dehydrogenase reductase"/>
    <property type="match status" value="1"/>
</dbReference>
<evidence type="ECO:0000313" key="5">
    <source>
        <dbReference type="Proteomes" id="UP001301769"/>
    </source>
</evidence>
<dbReference type="SUPFAM" id="SSF51735">
    <property type="entry name" value="NAD(P)-binding Rossmann-fold domains"/>
    <property type="match status" value="1"/>
</dbReference>
<evidence type="ECO:0000256" key="1">
    <source>
        <dbReference type="ARBA" id="ARBA00006484"/>
    </source>
</evidence>
<reference evidence="4" key="1">
    <citation type="journal article" date="2023" name="Mol. Phylogenet. Evol.">
        <title>Genome-scale phylogeny and comparative genomics of the fungal order Sordariales.</title>
        <authorList>
            <person name="Hensen N."/>
            <person name="Bonometti L."/>
            <person name="Westerberg I."/>
            <person name="Brannstrom I.O."/>
            <person name="Guillou S."/>
            <person name="Cros-Aarteil S."/>
            <person name="Calhoun S."/>
            <person name="Haridas S."/>
            <person name="Kuo A."/>
            <person name="Mondo S."/>
            <person name="Pangilinan J."/>
            <person name="Riley R."/>
            <person name="LaButti K."/>
            <person name="Andreopoulos B."/>
            <person name="Lipzen A."/>
            <person name="Chen C."/>
            <person name="Yan M."/>
            <person name="Daum C."/>
            <person name="Ng V."/>
            <person name="Clum A."/>
            <person name="Steindorff A."/>
            <person name="Ohm R.A."/>
            <person name="Martin F."/>
            <person name="Silar P."/>
            <person name="Natvig D.O."/>
            <person name="Lalanne C."/>
            <person name="Gautier V."/>
            <person name="Ament-Velasquez S.L."/>
            <person name="Kruys A."/>
            <person name="Hutchinson M.I."/>
            <person name="Powell A.J."/>
            <person name="Barry K."/>
            <person name="Miller A.N."/>
            <person name="Grigoriev I.V."/>
            <person name="Debuchy R."/>
            <person name="Gladieux P."/>
            <person name="Hiltunen Thoren M."/>
            <person name="Johannesson H."/>
        </authorList>
    </citation>
    <scope>NUCLEOTIDE SEQUENCE</scope>
    <source>
        <strain evidence="4">PSN293</strain>
    </source>
</reference>
<organism evidence="4 5">
    <name type="scientific">Rhypophila decipiens</name>
    <dbReference type="NCBI Taxonomy" id="261697"/>
    <lineage>
        <taxon>Eukaryota</taxon>
        <taxon>Fungi</taxon>
        <taxon>Dikarya</taxon>
        <taxon>Ascomycota</taxon>
        <taxon>Pezizomycotina</taxon>
        <taxon>Sordariomycetes</taxon>
        <taxon>Sordariomycetidae</taxon>
        <taxon>Sordariales</taxon>
        <taxon>Naviculisporaceae</taxon>
        <taxon>Rhypophila</taxon>
    </lineage>
</organism>
<dbReference type="EMBL" id="MU858049">
    <property type="protein sequence ID" value="KAK4219170.1"/>
    <property type="molecule type" value="Genomic_DNA"/>
</dbReference>
<keyword evidence="2" id="KW-0521">NADP</keyword>
<dbReference type="InterPro" id="IPR020904">
    <property type="entry name" value="Sc_DH/Rdtase_CS"/>
</dbReference>
<dbReference type="PROSITE" id="PS00061">
    <property type="entry name" value="ADH_SHORT"/>
    <property type="match status" value="1"/>
</dbReference>
<dbReference type="InterPro" id="IPR052178">
    <property type="entry name" value="Sec_Metab_Biosynth_SDR"/>
</dbReference>
<reference evidence="4" key="2">
    <citation type="submission" date="2023-05" db="EMBL/GenBank/DDBJ databases">
        <authorList>
            <consortium name="Lawrence Berkeley National Laboratory"/>
            <person name="Steindorff A."/>
            <person name="Hensen N."/>
            <person name="Bonometti L."/>
            <person name="Westerberg I."/>
            <person name="Brannstrom I.O."/>
            <person name="Guillou S."/>
            <person name="Cros-Aarteil S."/>
            <person name="Calhoun S."/>
            <person name="Haridas S."/>
            <person name="Kuo A."/>
            <person name="Mondo S."/>
            <person name="Pangilinan J."/>
            <person name="Riley R."/>
            <person name="Labutti K."/>
            <person name="Andreopoulos B."/>
            <person name="Lipzen A."/>
            <person name="Chen C."/>
            <person name="Yanf M."/>
            <person name="Daum C."/>
            <person name="Ng V."/>
            <person name="Clum A."/>
            <person name="Ohm R."/>
            <person name="Martin F."/>
            <person name="Silar P."/>
            <person name="Natvig D."/>
            <person name="Lalanne C."/>
            <person name="Gautier V."/>
            <person name="Ament-Velasquez S.L."/>
            <person name="Kruys A."/>
            <person name="Hutchinson M.I."/>
            <person name="Powell A.J."/>
            <person name="Barry K."/>
            <person name="Miller A.N."/>
            <person name="Grigoriev I.V."/>
            <person name="Debuchy R."/>
            <person name="Gladieux P."/>
            <person name="Thoren M.H."/>
            <person name="Johannesson H."/>
        </authorList>
    </citation>
    <scope>NUCLEOTIDE SEQUENCE</scope>
    <source>
        <strain evidence="4">PSN293</strain>
    </source>
</reference>
<dbReference type="PANTHER" id="PTHR43618:SF17">
    <property type="entry name" value="RHAMNOLIPIDS BIOSYNTHESIS 3-OXOACYL-[ACYL-CARRIER-PROTEIN] REDUCTASE"/>
    <property type="match status" value="1"/>
</dbReference>
<proteinExistence type="inferred from homology"/>
<dbReference type="Gene3D" id="3.40.50.720">
    <property type="entry name" value="NAD(P)-binding Rossmann-like Domain"/>
    <property type="match status" value="1"/>
</dbReference>
<dbReference type="InterPro" id="IPR036291">
    <property type="entry name" value="NAD(P)-bd_dom_sf"/>
</dbReference>
<evidence type="ECO:0008006" key="6">
    <source>
        <dbReference type="Google" id="ProtNLM"/>
    </source>
</evidence>
<evidence type="ECO:0000313" key="4">
    <source>
        <dbReference type="EMBL" id="KAK4219170.1"/>
    </source>
</evidence>
<dbReference type="Pfam" id="PF13561">
    <property type="entry name" value="adh_short_C2"/>
    <property type="match status" value="1"/>
</dbReference>
<evidence type="ECO:0000256" key="2">
    <source>
        <dbReference type="ARBA" id="ARBA00022857"/>
    </source>
</evidence>
<dbReference type="PRINTS" id="PR00081">
    <property type="entry name" value="GDHRDH"/>
</dbReference>